<dbReference type="AlphaFoldDB" id="M7SV82"/>
<dbReference type="KEGG" id="ela:UCREL1_4529"/>
<feature type="compositionally biased region" description="Basic and acidic residues" evidence="1">
    <location>
        <begin position="80"/>
        <end position="89"/>
    </location>
</feature>
<feature type="compositionally biased region" description="Acidic residues" evidence="1">
    <location>
        <begin position="53"/>
        <end position="64"/>
    </location>
</feature>
<name>M7SV82_EUTLA</name>
<dbReference type="HOGENOM" id="CLU_1695466_0_0_1"/>
<gene>
    <name evidence="2" type="ORF">UCREL1_4529</name>
</gene>
<organism evidence="2 3">
    <name type="scientific">Eutypa lata (strain UCR-EL1)</name>
    <name type="common">Grapevine dieback disease fungus</name>
    <name type="synonym">Eutypa armeniacae</name>
    <dbReference type="NCBI Taxonomy" id="1287681"/>
    <lineage>
        <taxon>Eukaryota</taxon>
        <taxon>Fungi</taxon>
        <taxon>Dikarya</taxon>
        <taxon>Ascomycota</taxon>
        <taxon>Pezizomycotina</taxon>
        <taxon>Sordariomycetes</taxon>
        <taxon>Xylariomycetidae</taxon>
        <taxon>Xylariales</taxon>
        <taxon>Diatrypaceae</taxon>
        <taxon>Eutypa</taxon>
    </lineage>
</organism>
<sequence length="155" mass="17631">MLSEEEKLTAWKTTGLISADALINFVARFGRGGWLCRIVDPGDHAAQAHDPDDTVSEDEDDESAEEYHSTDDETLEGEDLEKRRDGPEAKDLKVIGKMRTILEAELVLHEGENWQPIRLHTLLVTVDTRTRQMLEIRFPSKEEEERRAEESAEAT</sequence>
<accession>M7SV82</accession>
<keyword evidence="3" id="KW-1185">Reference proteome</keyword>
<evidence type="ECO:0000313" key="2">
    <source>
        <dbReference type="EMBL" id="EMR68433.1"/>
    </source>
</evidence>
<dbReference type="Proteomes" id="UP000012174">
    <property type="component" value="Unassembled WGS sequence"/>
</dbReference>
<feature type="region of interest" description="Disordered" evidence="1">
    <location>
        <begin position="44"/>
        <end position="89"/>
    </location>
</feature>
<dbReference type="EMBL" id="KB706239">
    <property type="protein sequence ID" value="EMR68433.1"/>
    <property type="molecule type" value="Genomic_DNA"/>
</dbReference>
<dbReference type="OrthoDB" id="5145874at2759"/>
<evidence type="ECO:0000256" key="1">
    <source>
        <dbReference type="SAM" id="MobiDB-lite"/>
    </source>
</evidence>
<reference evidence="3" key="1">
    <citation type="journal article" date="2013" name="Genome Announc.">
        <title>Draft genome sequence of the grapevine dieback fungus Eutypa lata UCR-EL1.</title>
        <authorList>
            <person name="Blanco-Ulate B."/>
            <person name="Rolshausen P.E."/>
            <person name="Cantu D."/>
        </authorList>
    </citation>
    <scope>NUCLEOTIDE SEQUENCE [LARGE SCALE GENOMIC DNA]</scope>
    <source>
        <strain evidence="3">UCR-EL1</strain>
    </source>
</reference>
<protein>
    <submittedName>
        <fullName evidence="2">Uncharacterized protein</fullName>
    </submittedName>
</protein>
<evidence type="ECO:0000313" key="3">
    <source>
        <dbReference type="Proteomes" id="UP000012174"/>
    </source>
</evidence>
<proteinExistence type="predicted"/>